<evidence type="ECO:0000256" key="2">
    <source>
        <dbReference type="SAM" id="Phobius"/>
    </source>
</evidence>
<accession>A0A5B8VSM0</accession>
<feature type="transmembrane region" description="Helical" evidence="2">
    <location>
        <begin position="184"/>
        <end position="214"/>
    </location>
</feature>
<dbReference type="AlphaFoldDB" id="A0A5B8VSM0"/>
<evidence type="ECO:0000313" key="4">
    <source>
        <dbReference type="Proteomes" id="UP000321291"/>
    </source>
</evidence>
<protein>
    <submittedName>
        <fullName evidence="3">Uncharacterized protein</fullName>
    </submittedName>
</protein>
<feature type="region of interest" description="Disordered" evidence="1">
    <location>
        <begin position="1"/>
        <end position="20"/>
    </location>
</feature>
<dbReference type="OrthoDB" id="1120881at2"/>
<dbReference type="EMBL" id="CP042434">
    <property type="protein sequence ID" value="QEC74273.1"/>
    <property type="molecule type" value="Genomic_DNA"/>
</dbReference>
<name>A0A5B8VSM0_9BACT</name>
<feature type="transmembrane region" description="Helical" evidence="2">
    <location>
        <begin position="83"/>
        <end position="105"/>
    </location>
</feature>
<reference evidence="3 4" key="1">
    <citation type="journal article" date="2017" name="Int. J. Syst. Evol. Microbiol.">
        <title>Arachidicoccus ginsenosidivorans sp. nov., with ginsenoside-converting activity isolated from ginseng cultivating soil.</title>
        <authorList>
            <person name="Siddiqi M.Z."/>
            <person name="Aslam Z."/>
            <person name="Im W.T."/>
        </authorList>
    </citation>
    <scope>NUCLEOTIDE SEQUENCE [LARGE SCALE GENOMIC DNA]</scope>
    <source>
        <strain evidence="3 4">Gsoil 809</strain>
    </source>
</reference>
<keyword evidence="4" id="KW-1185">Reference proteome</keyword>
<evidence type="ECO:0000256" key="1">
    <source>
        <dbReference type="SAM" id="MobiDB-lite"/>
    </source>
</evidence>
<keyword evidence="2" id="KW-0472">Membrane</keyword>
<feature type="transmembrane region" description="Helical" evidence="2">
    <location>
        <begin position="38"/>
        <end position="63"/>
    </location>
</feature>
<keyword evidence="2" id="KW-0812">Transmembrane</keyword>
<dbReference type="KEGG" id="agi:FSB73_11580"/>
<keyword evidence="2" id="KW-1133">Transmembrane helix</keyword>
<dbReference type="Proteomes" id="UP000321291">
    <property type="component" value="Chromosome"/>
</dbReference>
<gene>
    <name evidence="3" type="ORF">FSB73_11580</name>
</gene>
<sequence>MNRGNYPESPLDRPQSGQHKYEDDLSVIRSMMERSSRFISLSGLSGVAAGLIALLGGGYALYLVHREGRGYLSHTAMAYTTGFFTQLFVLAIVILVLAVAAATYFTVRKSKKAKLQIWTTTTRQLLSSLLVPLFIGGVACLALLFHGQTQLMAPATLIFYGLALMSASKYTFQEVYYLGLLESILGLISCFLVGYGLIFWIIGFGLLHITYGILMQRKYR</sequence>
<organism evidence="3 4">
    <name type="scientific">Arachidicoccus ginsenosidivorans</name>
    <dbReference type="NCBI Taxonomy" id="496057"/>
    <lineage>
        <taxon>Bacteria</taxon>
        <taxon>Pseudomonadati</taxon>
        <taxon>Bacteroidota</taxon>
        <taxon>Chitinophagia</taxon>
        <taxon>Chitinophagales</taxon>
        <taxon>Chitinophagaceae</taxon>
        <taxon>Arachidicoccus</taxon>
    </lineage>
</organism>
<proteinExistence type="predicted"/>
<evidence type="ECO:0000313" key="3">
    <source>
        <dbReference type="EMBL" id="QEC74273.1"/>
    </source>
</evidence>
<feature type="transmembrane region" description="Helical" evidence="2">
    <location>
        <begin position="125"/>
        <end position="145"/>
    </location>
</feature>